<feature type="coiled-coil region" evidence="1">
    <location>
        <begin position="1428"/>
        <end position="1535"/>
    </location>
</feature>
<feature type="region of interest" description="Disordered" evidence="2">
    <location>
        <begin position="933"/>
        <end position="953"/>
    </location>
</feature>
<evidence type="ECO:0000256" key="2">
    <source>
        <dbReference type="SAM" id="MobiDB-lite"/>
    </source>
</evidence>
<feature type="region of interest" description="Disordered" evidence="2">
    <location>
        <begin position="2082"/>
        <end position="2133"/>
    </location>
</feature>
<feature type="region of interest" description="Disordered" evidence="2">
    <location>
        <begin position="1906"/>
        <end position="1931"/>
    </location>
</feature>
<reference evidence="3" key="1">
    <citation type="submission" date="2023-10" db="EMBL/GenBank/DDBJ databases">
        <authorList>
            <person name="Chen Y."/>
            <person name="Shah S."/>
            <person name="Dougan E. K."/>
            <person name="Thang M."/>
            <person name="Chan C."/>
        </authorList>
    </citation>
    <scope>NUCLEOTIDE SEQUENCE [LARGE SCALE GENOMIC DNA]</scope>
</reference>
<gene>
    <name evidence="3" type="ORF">PCOR1329_LOCUS80830</name>
</gene>
<sequence>MARSSRGGGGGSRRSRTCWMCSCGGWNCDWRTTRLGYGHAAPPWALEAAAAKANPQADEGGWVDQPRGRRAQRQARSAATSAATSKSQASASGDSGTPGGSGATAIERLQVAVEQLEALQAEPPDGVNGCFTDAVASQLEAKRAELAEAQRAAAEQKASSMPLSTLLHKEASAISKAEKRLRAARQSLEQKQDLAQLDAEVEEASRALHVLEEEARVEAAAQLRQRAAEWVGASQAPGLFMQLDKLPEAWGSSNFEVAWAAIRAQVEAVRAQLAEAPAVPRRAPWAESCPMGEISSEDGDHAGGSGLWQPQCAAERGQAERRGDAHGEWPKVAQACKRELAAEAEAPPAPGQAATAAQDVRSGLEELGINGNAWRKSLEEIEALGSRNRALPHLVRLQETRLAPHRLGEATGAARRMVYTAFLHASAPTDKEGPLAHSGGAAALVRSDLQAAVIAWQVPSDLGHCAIGATASAASDLQLLACSMHLQDGLGPKGVNLDFLAAVGDMVLYQSPRFLSFVGLATESFSTNGTVLAGCAWATTVGKLPVLTALRAASAGGRPLGVARTVVDDIGPQAVGTERRVAALLGNAGLEVDRSRRGQHLPLSAAKTTFLTSSPSLGGQLGECWKPQGWTFRKTLQARHLGTDAANTRGGVHGGRIRAAGAFRRARRLGCLPTAGVEVDPIHKAGPAASVAWGYTVTGIADGELHRWRLAACRSAGAPPLGAERGLRMRCAELRRRRDLDPAALTAGHAVQRMAGLLQLGELPPRMMERGLDAVATRNARADAPWKHGASPFDAVVLTCARIDWHFKSERCMVTDLGGELELDLMHLGLGTLLLRPLYWGAIGRLLGPDSGPRVWEQNVLEAYISNAHWTQARLFDAGEQGHARCCGYGAEGGTWWHRLLGCPVLEPQRRDGVSARLKRGAERARVPGERAGDNFGRCWPPAPEPPQGRRTDAMWGQSVCRPADDKLNGKLCLDGSALEPQVGALRCAGWAIAQCDDDGDLVAGDGEVFAAWMLAAFTGQAVEEVNIDCSYTACFLRRGRAYATAPCRANASLWCRILAAFEPGAFEVKKVPAPCSRQAVLDGLLTEAQRRGNEHADRLAEMGAQMHAVDRLTVGVHHALAEIVHELGRWIWWAAIIWPGIEAGGDCEKVSQAAEDATGDGPMAKQPRLESARSTGSSSAALSASAVAFSILGHALSYACAGEGEDTQELVTCSKCGAYMTLGGRSGVRPRLKERCPGDKTDKGGRNQRSLWLRGLHPGGRRQEGSRVARHRVKGEGIPALRSQGPVPEHAQERYLELLGTAAEPAVDSSATASSAGSAPAAAAEPQVAAGPGEAPADAADAAAAASLPLQRPAAARTGLLGASGVTREELAAAADAAVEALEDRRVRRRMARRGGPTVLQAAVEQLVALQSEPPDGVDGFFTDVVASQLEAKRAELVKAQKAAAEQKASSLPRATRLHREANAISKGEKRLRAARLELEQKQEARDLVEAQLQKAQDKLAELDAEVEGASRALQVLEEAAREEAEALRRQRAAEWTGASQGPGLLMQLEKLPEAWSSSNFEVAWAAIRAQMEAVRAQLAGAPFAPERAPWAEACPMEEISSDDGDLADGGGPWQPQPAAERGQAERRGKALGEWPTVAQACKRELAAEACAAGPRLHESGTEVVESDLAGLHGMGVLDPPRGQERAAGPSCVRVLLDAEESLVGAIEFGTSEWSDPAGRAGVPGHPETMARIADPQLPTEQPLRARAQGREATAARCATAATGVRRASPVCAVMRTQWSVDWYLESEWCMVMDLGDAFDPMFLEPRAMSSVAGTYAQQACYRHGRRGPYCRPLLRRQLFGGAIGLLLRPGVKRCVKARRARGGGVSGLDSKQCVNGSALSSEEVPPAGGIGQVQSAAAAEPLQDGEALGGGAPAARPRPEDSRSTGSSTAALSATAVAFSILGHVLSYARAGEGGDTQEIVACTKCGAYKVLGSHAGGKSRLKVQCPGPSYLTNKSGRNQRSLWERGLHAGGRPRADKQRVRAEGIPALRSQRPVPGHAQERYLEWLGMEAEPAGGASAAASNSGSGPAAPAAAQVVEAAAASLPQQRPGPSAGALGAGEAAEEELAAAGAAPSGGLVSRGVRRRLARRDS</sequence>
<feature type="compositionally biased region" description="Basic residues" evidence="2">
    <location>
        <begin position="2123"/>
        <end position="2133"/>
    </location>
</feature>
<feature type="compositionally biased region" description="Basic and acidic residues" evidence="2">
    <location>
        <begin position="317"/>
        <end position="327"/>
    </location>
</feature>
<feature type="non-terminal residue" evidence="3">
    <location>
        <position position="2133"/>
    </location>
</feature>
<feature type="compositionally biased region" description="Basic and acidic residues" evidence="2">
    <location>
        <begin position="1232"/>
        <end position="1246"/>
    </location>
</feature>
<dbReference type="EMBL" id="CAUYUJ010021492">
    <property type="protein sequence ID" value="CAK0904931.1"/>
    <property type="molecule type" value="Genomic_DNA"/>
</dbReference>
<evidence type="ECO:0000313" key="4">
    <source>
        <dbReference type="Proteomes" id="UP001189429"/>
    </source>
</evidence>
<organism evidence="3 4">
    <name type="scientific">Prorocentrum cordatum</name>
    <dbReference type="NCBI Taxonomy" id="2364126"/>
    <lineage>
        <taxon>Eukaryota</taxon>
        <taxon>Sar</taxon>
        <taxon>Alveolata</taxon>
        <taxon>Dinophyceae</taxon>
        <taxon>Prorocentrales</taxon>
        <taxon>Prorocentraceae</taxon>
        <taxon>Prorocentrum</taxon>
    </lineage>
</organism>
<feature type="region of interest" description="Disordered" evidence="2">
    <location>
        <begin position="49"/>
        <end position="103"/>
    </location>
</feature>
<feature type="region of interest" description="Disordered" evidence="2">
    <location>
        <begin position="1307"/>
        <end position="1337"/>
    </location>
</feature>
<proteinExistence type="predicted"/>
<accession>A0ABN9XXQ4</accession>
<feature type="compositionally biased region" description="Low complexity" evidence="2">
    <location>
        <begin position="2109"/>
        <end position="2122"/>
    </location>
</feature>
<feature type="region of interest" description="Disordered" evidence="2">
    <location>
        <begin position="1156"/>
        <end position="1177"/>
    </location>
</feature>
<feature type="region of interest" description="Disordered" evidence="2">
    <location>
        <begin position="1231"/>
        <end position="1270"/>
    </location>
</feature>
<feature type="compositionally biased region" description="Low complexity" evidence="2">
    <location>
        <begin position="74"/>
        <end position="92"/>
    </location>
</feature>
<feature type="region of interest" description="Disordered" evidence="2">
    <location>
        <begin position="1601"/>
        <end position="1631"/>
    </location>
</feature>
<feature type="region of interest" description="Disordered" evidence="2">
    <location>
        <begin position="289"/>
        <end position="327"/>
    </location>
</feature>
<evidence type="ECO:0000313" key="3">
    <source>
        <dbReference type="EMBL" id="CAK0904931.1"/>
    </source>
</evidence>
<keyword evidence="1" id="KW-0175">Coiled coil</keyword>
<feature type="compositionally biased region" description="Low complexity" evidence="2">
    <location>
        <begin position="2082"/>
        <end position="2102"/>
    </location>
</feature>
<feature type="coiled-coil region" evidence="1">
    <location>
        <begin position="136"/>
        <end position="214"/>
    </location>
</feature>
<protein>
    <submittedName>
        <fullName evidence="3">Uncharacterized protein</fullName>
    </submittedName>
</protein>
<comment type="caution">
    <text evidence="3">The sequence shown here is derived from an EMBL/GenBank/DDBJ whole genome shotgun (WGS) entry which is preliminary data.</text>
</comment>
<evidence type="ECO:0000256" key="1">
    <source>
        <dbReference type="SAM" id="Coils"/>
    </source>
</evidence>
<name>A0ABN9XXQ4_9DINO</name>
<dbReference type="Proteomes" id="UP001189429">
    <property type="component" value="Unassembled WGS sequence"/>
</dbReference>
<keyword evidence="4" id="KW-1185">Reference proteome</keyword>